<name>A0A8B8BF31_CRAVI</name>
<dbReference type="OrthoDB" id="6122862at2759"/>
<dbReference type="Proteomes" id="UP000694844">
    <property type="component" value="Chromosome 1"/>
</dbReference>
<evidence type="ECO:0000313" key="1">
    <source>
        <dbReference type="Proteomes" id="UP000694844"/>
    </source>
</evidence>
<dbReference type="GeneID" id="111109516"/>
<gene>
    <name evidence="2" type="primary">LOC111109516</name>
</gene>
<reference evidence="2" key="2">
    <citation type="submission" date="2025-08" db="UniProtKB">
        <authorList>
            <consortium name="RefSeq"/>
        </authorList>
    </citation>
    <scope>IDENTIFICATION</scope>
    <source>
        <tissue evidence="2">Whole sample</tissue>
    </source>
</reference>
<evidence type="ECO:0000313" key="2">
    <source>
        <dbReference type="RefSeq" id="XP_022301389.1"/>
    </source>
</evidence>
<proteinExistence type="predicted"/>
<dbReference type="AlphaFoldDB" id="A0A8B8BF31"/>
<accession>A0A8B8BF31</accession>
<sequence>MFWRSVLDFYRNGIFLIICGFIMLGYTAAAGRYRCYECSYTNYDYQGDYNCVTSPWNATNGRLRECERDTAETCVTKTVYTKDRTRIYFMYRNCSIPDTFDCGISCCVNDSMHDYTCQDHCRDDLCNNVDESARLMRSQAHMKAPGSGALSVLHKFIRMTVYVKRINHIAPCLQWAHVL</sequence>
<keyword evidence="1" id="KW-1185">Reference proteome</keyword>
<organism evidence="1 2">
    <name type="scientific">Crassostrea virginica</name>
    <name type="common">Eastern oyster</name>
    <dbReference type="NCBI Taxonomy" id="6565"/>
    <lineage>
        <taxon>Eukaryota</taxon>
        <taxon>Metazoa</taxon>
        <taxon>Spiralia</taxon>
        <taxon>Lophotrochozoa</taxon>
        <taxon>Mollusca</taxon>
        <taxon>Bivalvia</taxon>
        <taxon>Autobranchia</taxon>
        <taxon>Pteriomorphia</taxon>
        <taxon>Ostreida</taxon>
        <taxon>Ostreoidea</taxon>
        <taxon>Ostreidae</taxon>
        <taxon>Crassostrea</taxon>
    </lineage>
</organism>
<protein>
    <submittedName>
        <fullName evidence="2">Uncharacterized protein LOC111109516 isoform X2</fullName>
    </submittedName>
</protein>
<dbReference type="RefSeq" id="XP_022301389.1">
    <property type="nucleotide sequence ID" value="XM_022445681.1"/>
</dbReference>
<reference evidence="1" key="1">
    <citation type="submission" date="2024-06" db="UniProtKB">
        <authorList>
            <consortium name="RefSeq"/>
        </authorList>
    </citation>
    <scope>NUCLEOTIDE SEQUENCE [LARGE SCALE GENOMIC DNA]</scope>
</reference>